<organism evidence="2">
    <name type="scientific">Ralstonia syzygii R24</name>
    <dbReference type="NCBI Taxonomy" id="907261"/>
    <lineage>
        <taxon>Bacteria</taxon>
        <taxon>Pseudomonadati</taxon>
        <taxon>Pseudomonadota</taxon>
        <taxon>Betaproteobacteria</taxon>
        <taxon>Burkholderiales</taxon>
        <taxon>Burkholderiaceae</taxon>
        <taxon>Ralstonia</taxon>
        <taxon>Ralstonia solanacearum species complex</taxon>
    </lineage>
</organism>
<gene>
    <name evidence="2" type="ORF">RALSY_mp30021</name>
</gene>
<feature type="region of interest" description="Disordered" evidence="1">
    <location>
        <begin position="1"/>
        <end position="38"/>
    </location>
</feature>
<proteinExistence type="predicted"/>
<accession>G3AB23</accession>
<feature type="compositionally biased region" description="Polar residues" evidence="1">
    <location>
        <begin position="20"/>
        <end position="38"/>
    </location>
</feature>
<reference evidence="2" key="1">
    <citation type="journal article" date="2011" name="PLoS ONE">
        <title>Ralstonia syzygii, the Blood Disease Bacterium and some Asian R. solanacearum strains form a single genomic species despite divergent lifestyles.</title>
        <authorList>
            <person name="Remenant B."/>
            <person name="de Cambiaire J.C."/>
            <person name="Cellier G."/>
            <person name="Jacobs J.M."/>
            <person name="Mangenot S."/>
            <person name="Barbe V."/>
            <person name="Lajus A."/>
            <person name="Vallenet D."/>
            <person name="Medigue C."/>
            <person name="Fegan M."/>
            <person name="Allen C."/>
            <person name="Prior P."/>
        </authorList>
    </citation>
    <scope>NUCLEOTIDE SEQUENCE</scope>
    <source>
        <strain evidence="2">R24</strain>
    </source>
</reference>
<evidence type="ECO:0000256" key="1">
    <source>
        <dbReference type="SAM" id="MobiDB-lite"/>
    </source>
</evidence>
<dbReference type="EMBL" id="FR854092">
    <property type="protein sequence ID" value="CCA86712.1"/>
    <property type="molecule type" value="Genomic_DNA"/>
</dbReference>
<dbReference type="AlphaFoldDB" id="G3AB23"/>
<sequence length="71" mass="8391">MESQNQGGRIGAVGSRTDRQSVSVTSKNRTRYSKSFSSRMKTITDGLRQPHHYYINYIYHIRRYRHVTRVT</sequence>
<protein>
    <submittedName>
        <fullName evidence="2">Uncharacterized protein</fullName>
    </submittedName>
</protein>
<name>G3AB23_9RALS</name>
<reference evidence="2" key="2">
    <citation type="submission" date="2011-04" db="EMBL/GenBank/DDBJ databases">
        <authorList>
            <person name="Genoscope - CEA"/>
        </authorList>
    </citation>
    <scope>NUCLEOTIDE SEQUENCE</scope>
    <source>
        <strain evidence="2">R24</strain>
    </source>
</reference>
<evidence type="ECO:0000313" key="2">
    <source>
        <dbReference type="EMBL" id="CCA86712.1"/>
    </source>
</evidence>